<dbReference type="EMBL" id="BARU01009386">
    <property type="protein sequence ID" value="GAH36361.1"/>
    <property type="molecule type" value="Genomic_DNA"/>
</dbReference>
<proteinExistence type="predicted"/>
<feature type="non-terminal residue" evidence="1">
    <location>
        <position position="155"/>
    </location>
</feature>
<comment type="caution">
    <text evidence="1">The sequence shown here is derived from an EMBL/GenBank/DDBJ whole genome shotgun (WGS) entry which is preliminary data.</text>
</comment>
<accession>X1ESJ0</accession>
<sequence length="155" mass="17629">MLFYDSGALGTVAYHNASGQNGNWTGSWTTYYWNISANDGTTHDTVYSFTTQYQWGYPEMAAFDDNIVYDTGIAYKNASNEYYFWYENGAIDVKTSTTGTNWSLEPKSADIGSGSQIYNAFTYNNNPSILYYKPENLYRAYYDGTWNTESTGIEQ</sequence>
<name>X1ESJ0_9ZZZZ</name>
<organism evidence="1">
    <name type="scientific">marine sediment metagenome</name>
    <dbReference type="NCBI Taxonomy" id="412755"/>
    <lineage>
        <taxon>unclassified sequences</taxon>
        <taxon>metagenomes</taxon>
        <taxon>ecological metagenomes</taxon>
    </lineage>
</organism>
<evidence type="ECO:0000313" key="1">
    <source>
        <dbReference type="EMBL" id="GAH36361.1"/>
    </source>
</evidence>
<gene>
    <name evidence="1" type="ORF">S03H2_18126</name>
</gene>
<dbReference type="AlphaFoldDB" id="X1ESJ0"/>
<protein>
    <submittedName>
        <fullName evidence="1">Uncharacterized protein</fullName>
    </submittedName>
</protein>
<reference evidence="1" key="1">
    <citation type="journal article" date="2014" name="Front. Microbiol.">
        <title>High frequency of phylogenetically diverse reductive dehalogenase-homologous genes in deep subseafloor sedimentary metagenomes.</title>
        <authorList>
            <person name="Kawai M."/>
            <person name="Futagami T."/>
            <person name="Toyoda A."/>
            <person name="Takaki Y."/>
            <person name="Nishi S."/>
            <person name="Hori S."/>
            <person name="Arai W."/>
            <person name="Tsubouchi T."/>
            <person name="Morono Y."/>
            <person name="Uchiyama I."/>
            <person name="Ito T."/>
            <person name="Fujiyama A."/>
            <person name="Inagaki F."/>
            <person name="Takami H."/>
        </authorList>
    </citation>
    <scope>NUCLEOTIDE SEQUENCE</scope>
    <source>
        <strain evidence="1">Expedition CK06-06</strain>
    </source>
</reference>